<evidence type="ECO:0000256" key="2">
    <source>
        <dbReference type="ARBA" id="ARBA00023172"/>
    </source>
</evidence>
<dbReference type="Proteomes" id="UP000030960">
    <property type="component" value="Unassembled WGS sequence"/>
</dbReference>
<dbReference type="RefSeq" id="WP_069211267.1">
    <property type="nucleotide sequence ID" value="NZ_JSUQ01000013.1"/>
</dbReference>
<evidence type="ECO:0000259" key="4">
    <source>
        <dbReference type="PROSITE" id="PS51736"/>
    </source>
</evidence>
<keyword evidence="6" id="KW-1185">Reference proteome</keyword>
<evidence type="ECO:0000256" key="3">
    <source>
        <dbReference type="SAM" id="Coils"/>
    </source>
</evidence>
<evidence type="ECO:0000256" key="1">
    <source>
        <dbReference type="ARBA" id="ARBA00023125"/>
    </source>
</evidence>
<dbReference type="Pfam" id="PF00239">
    <property type="entry name" value="Resolvase"/>
    <property type="match status" value="1"/>
</dbReference>
<accession>A0A0B3RZ72</accession>
<dbReference type="SMART" id="SM00857">
    <property type="entry name" value="Resolvase"/>
    <property type="match status" value="1"/>
</dbReference>
<comment type="caution">
    <text evidence="5">The sequence shown here is derived from an EMBL/GenBank/DDBJ whole genome shotgun (WGS) entry which is preliminary data.</text>
</comment>
<evidence type="ECO:0000313" key="6">
    <source>
        <dbReference type="Proteomes" id="UP000030960"/>
    </source>
</evidence>
<keyword evidence="2" id="KW-0233">DNA recombination</keyword>
<dbReference type="InterPro" id="IPR006119">
    <property type="entry name" value="Resolv_N"/>
</dbReference>
<feature type="coiled-coil region" evidence="3">
    <location>
        <begin position="137"/>
        <end position="164"/>
    </location>
</feature>
<proteinExistence type="predicted"/>
<dbReference type="Gene3D" id="3.40.50.1390">
    <property type="entry name" value="Resolvase, N-terminal catalytic domain"/>
    <property type="match status" value="1"/>
</dbReference>
<protein>
    <recommendedName>
        <fullName evidence="4">Resolvase/invertase-type recombinase catalytic domain-containing protein</fullName>
    </recommendedName>
</protein>
<dbReference type="InterPro" id="IPR036162">
    <property type="entry name" value="Resolvase-like_N_sf"/>
</dbReference>
<dbReference type="SUPFAM" id="SSF53041">
    <property type="entry name" value="Resolvase-like"/>
    <property type="match status" value="1"/>
</dbReference>
<dbReference type="GO" id="GO:0003677">
    <property type="term" value="F:DNA binding"/>
    <property type="evidence" value="ECO:0007669"/>
    <property type="project" value="UniProtKB-KW"/>
</dbReference>
<name>A0A0B3RZ72_9RHOB</name>
<dbReference type="EMBL" id="JSUQ01000013">
    <property type="protein sequence ID" value="KHQ52023.1"/>
    <property type="molecule type" value="Genomic_DNA"/>
</dbReference>
<dbReference type="InterPro" id="IPR050639">
    <property type="entry name" value="SSR_resolvase"/>
</dbReference>
<dbReference type="AlphaFoldDB" id="A0A0B3RZ72"/>
<dbReference type="GO" id="GO:0000150">
    <property type="term" value="F:DNA strand exchange activity"/>
    <property type="evidence" value="ECO:0007669"/>
    <property type="project" value="InterPro"/>
</dbReference>
<dbReference type="PANTHER" id="PTHR30461:SF2">
    <property type="entry name" value="SERINE RECOMBINASE PINE-RELATED"/>
    <property type="match status" value="1"/>
</dbReference>
<keyword evidence="1" id="KW-0238">DNA-binding</keyword>
<gene>
    <name evidence="5" type="ORF">OA50_03430</name>
</gene>
<dbReference type="PANTHER" id="PTHR30461">
    <property type="entry name" value="DNA-INVERTASE FROM LAMBDOID PROPHAGE"/>
    <property type="match status" value="1"/>
</dbReference>
<dbReference type="PATRIC" id="fig|1515334.3.peg.3449"/>
<dbReference type="PROSITE" id="PS51736">
    <property type="entry name" value="RECOMBINASES_3"/>
    <property type="match status" value="1"/>
</dbReference>
<organism evidence="5 6">
    <name type="scientific">Mameliella alba</name>
    <dbReference type="NCBI Taxonomy" id="561184"/>
    <lineage>
        <taxon>Bacteria</taxon>
        <taxon>Pseudomonadati</taxon>
        <taxon>Pseudomonadota</taxon>
        <taxon>Alphaproteobacteria</taxon>
        <taxon>Rhodobacterales</taxon>
        <taxon>Roseobacteraceae</taxon>
        <taxon>Mameliella</taxon>
    </lineage>
</organism>
<feature type="domain" description="Resolvase/invertase-type recombinase catalytic" evidence="4">
    <location>
        <begin position="24"/>
        <end position="175"/>
    </location>
</feature>
<evidence type="ECO:0000313" key="5">
    <source>
        <dbReference type="EMBL" id="KHQ52023.1"/>
    </source>
</evidence>
<sequence>MSRYSLTEPKSPARKRRASLKASGAVLYLRCSHTTQDSFDEQRDAVKAKASSLGLEVVTIFEETASASGFKGFERRDLQKAIRMAQNGNYAIIVARIDRLSRNVDDVPKLLATGVPFYAADRPHKLSGRVLEAGVRRAQDEVDIKKLNKRLEEAMRRLKGKTRTCAITPETAGRGRMTNILRRDDNIRAAAHALALRPDWETMTHAERASYLQAAGIFRVMSTKKETTKPWTPEAIKKNWPRLRAEIELYLSED</sequence>
<dbReference type="CDD" id="cd00338">
    <property type="entry name" value="Ser_Recombinase"/>
    <property type="match status" value="1"/>
</dbReference>
<keyword evidence="3" id="KW-0175">Coiled coil</keyword>
<reference evidence="5 6" key="1">
    <citation type="submission" date="2014-10" db="EMBL/GenBank/DDBJ databases">
        <title>Genome sequence of Ponticoccus sp. strain UMTAT08 isolated from clonal culture of toxic dinoflagellate Alexandrium tamiyavanichii.</title>
        <authorList>
            <person name="Gan H.Y."/>
            <person name="Muhd D.-D."/>
            <person name="Mohd Noor M.E."/>
            <person name="Yeong Y.S."/>
            <person name="Usup G."/>
        </authorList>
    </citation>
    <scope>NUCLEOTIDE SEQUENCE [LARGE SCALE GENOMIC DNA]</scope>
    <source>
        <strain evidence="5 6">UMTAT08</strain>
    </source>
</reference>